<keyword evidence="2" id="KW-1185">Reference proteome</keyword>
<dbReference type="RefSeq" id="WP_392821033.1">
    <property type="nucleotide sequence ID" value="NZ_JBICYV010000015.1"/>
</dbReference>
<sequence length="72" mass="8217">MTKLDDDTLITLERLEHVQDESPTRVHRRSASLLTYLVAAGYVEAFGPAGEGRIRITETGRRALEEHRRAQR</sequence>
<accession>A0ABW7BFA6</accession>
<reference evidence="1 2" key="1">
    <citation type="submission" date="2024-10" db="EMBL/GenBank/DDBJ databases">
        <title>The Natural Products Discovery Center: Release of the First 8490 Sequenced Strains for Exploring Actinobacteria Biosynthetic Diversity.</title>
        <authorList>
            <person name="Kalkreuter E."/>
            <person name="Kautsar S.A."/>
            <person name="Yang D."/>
            <person name="Bader C.D."/>
            <person name="Teijaro C.N."/>
            <person name="Fluegel L."/>
            <person name="Davis C.M."/>
            <person name="Simpson J.R."/>
            <person name="Lauterbach L."/>
            <person name="Steele A.D."/>
            <person name="Gui C."/>
            <person name="Meng S."/>
            <person name="Li G."/>
            <person name="Viehrig K."/>
            <person name="Ye F."/>
            <person name="Su P."/>
            <person name="Kiefer A.F."/>
            <person name="Nichols A."/>
            <person name="Cepeda A.J."/>
            <person name="Yan W."/>
            <person name="Fan B."/>
            <person name="Jiang Y."/>
            <person name="Adhikari A."/>
            <person name="Zheng C.-J."/>
            <person name="Schuster L."/>
            <person name="Cowan T.M."/>
            <person name="Smanski M.J."/>
            <person name="Chevrette M.G."/>
            <person name="De Carvalho L.P.S."/>
            <person name="Shen B."/>
        </authorList>
    </citation>
    <scope>NUCLEOTIDE SEQUENCE [LARGE SCALE GENOMIC DNA]</scope>
    <source>
        <strain evidence="1 2">NPDC048320</strain>
    </source>
</reference>
<dbReference type="Proteomes" id="UP001604267">
    <property type="component" value="Unassembled WGS sequence"/>
</dbReference>
<name>A0ABW7BFA6_9ACTN</name>
<organism evidence="1 2">
    <name type="scientific">Streptomyces cinerochromogenes</name>
    <dbReference type="NCBI Taxonomy" id="66422"/>
    <lineage>
        <taxon>Bacteria</taxon>
        <taxon>Bacillati</taxon>
        <taxon>Actinomycetota</taxon>
        <taxon>Actinomycetes</taxon>
        <taxon>Kitasatosporales</taxon>
        <taxon>Streptomycetaceae</taxon>
        <taxon>Streptomyces</taxon>
    </lineage>
</organism>
<protein>
    <submittedName>
        <fullName evidence="1">Uncharacterized protein</fullName>
    </submittedName>
</protein>
<dbReference type="EMBL" id="JBICYV010000015">
    <property type="protein sequence ID" value="MFG3014375.1"/>
    <property type="molecule type" value="Genomic_DNA"/>
</dbReference>
<gene>
    <name evidence="1" type="ORF">ACGFZB_28935</name>
</gene>
<comment type="caution">
    <text evidence="1">The sequence shown here is derived from an EMBL/GenBank/DDBJ whole genome shotgun (WGS) entry which is preliminary data.</text>
</comment>
<evidence type="ECO:0000313" key="1">
    <source>
        <dbReference type="EMBL" id="MFG3014375.1"/>
    </source>
</evidence>
<evidence type="ECO:0000313" key="2">
    <source>
        <dbReference type="Proteomes" id="UP001604267"/>
    </source>
</evidence>
<proteinExistence type="predicted"/>